<feature type="non-terminal residue" evidence="2">
    <location>
        <position position="147"/>
    </location>
</feature>
<evidence type="ECO:0000313" key="2">
    <source>
        <dbReference type="EMBL" id="CAH3017229.1"/>
    </source>
</evidence>
<gene>
    <name evidence="2" type="ORF">PEVE_00036367</name>
</gene>
<sequence>MAERLRKDKAKYKGAYTRTKTKLMMTLEGGMYSKMQVMERLDLLSAAFEDVVRAVESLEAHYETVGDSSRLTAVALELEAVEEDFNEIERIVRGCLNSSPSQSGALSVSRTTPTGQSPIKEQSERLEQEIKMREQEITKVLHDLEKT</sequence>
<accession>A0ABN8LJN6</accession>
<feature type="region of interest" description="Disordered" evidence="1">
    <location>
        <begin position="97"/>
        <end position="126"/>
    </location>
</feature>
<evidence type="ECO:0000313" key="3">
    <source>
        <dbReference type="Proteomes" id="UP001159427"/>
    </source>
</evidence>
<protein>
    <submittedName>
        <fullName evidence="2">Uncharacterized protein</fullName>
    </submittedName>
</protein>
<dbReference type="Proteomes" id="UP001159427">
    <property type="component" value="Unassembled WGS sequence"/>
</dbReference>
<keyword evidence="3" id="KW-1185">Reference proteome</keyword>
<name>A0ABN8LJN6_9CNID</name>
<dbReference type="EMBL" id="CALNXI010000058">
    <property type="protein sequence ID" value="CAH3017229.1"/>
    <property type="molecule type" value="Genomic_DNA"/>
</dbReference>
<feature type="compositionally biased region" description="Polar residues" evidence="1">
    <location>
        <begin position="97"/>
        <end position="120"/>
    </location>
</feature>
<evidence type="ECO:0000256" key="1">
    <source>
        <dbReference type="SAM" id="MobiDB-lite"/>
    </source>
</evidence>
<reference evidence="2 3" key="1">
    <citation type="submission" date="2022-05" db="EMBL/GenBank/DDBJ databases">
        <authorList>
            <consortium name="Genoscope - CEA"/>
            <person name="William W."/>
        </authorList>
    </citation>
    <scope>NUCLEOTIDE SEQUENCE [LARGE SCALE GENOMIC DNA]</scope>
</reference>
<organism evidence="2 3">
    <name type="scientific">Porites evermanni</name>
    <dbReference type="NCBI Taxonomy" id="104178"/>
    <lineage>
        <taxon>Eukaryota</taxon>
        <taxon>Metazoa</taxon>
        <taxon>Cnidaria</taxon>
        <taxon>Anthozoa</taxon>
        <taxon>Hexacorallia</taxon>
        <taxon>Scleractinia</taxon>
        <taxon>Fungiina</taxon>
        <taxon>Poritidae</taxon>
        <taxon>Porites</taxon>
    </lineage>
</organism>
<comment type="caution">
    <text evidence="2">The sequence shown here is derived from an EMBL/GenBank/DDBJ whole genome shotgun (WGS) entry which is preliminary data.</text>
</comment>
<proteinExistence type="predicted"/>